<accession>A0A834T5T0</accession>
<keyword evidence="3" id="KW-1185">Reference proteome</keyword>
<feature type="compositionally biased region" description="Basic and acidic residues" evidence="1">
    <location>
        <begin position="1"/>
        <end position="16"/>
    </location>
</feature>
<evidence type="ECO:0000313" key="2">
    <source>
        <dbReference type="EMBL" id="KAF7816458.1"/>
    </source>
</evidence>
<dbReference type="Proteomes" id="UP000634136">
    <property type="component" value="Unassembled WGS sequence"/>
</dbReference>
<organism evidence="2 3">
    <name type="scientific">Senna tora</name>
    <dbReference type="NCBI Taxonomy" id="362788"/>
    <lineage>
        <taxon>Eukaryota</taxon>
        <taxon>Viridiplantae</taxon>
        <taxon>Streptophyta</taxon>
        <taxon>Embryophyta</taxon>
        <taxon>Tracheophyta</taxon>
        <taxon>Spermatophyta</taxon>
        <taxon>Magnoliopsida</taxon>
        <taxon>eudicotyledons</taxon>
        <taxon>Gunneridae</taxon>
        <taxon>Pentapetalae</taxon>
        <taxon>rosids</taxon>
        <taxon>fabids</taxon>
        <taxon>Fabales</taxon>
        <taxon>Fabaceae</taxon>
        <taxon>Caesalpinioideae</taxon>
        <taxon>Cassia clade</taxon>
        <taxon>Senna</taxon>
    </lineage>
</organism>
<protein>
    <submittedName>
        <fullName evidence="2">Uncharacterized protein</fullName>
    </submittedName>
</protein>
<sequence>MREHARLEESEGKGEVDALGGAHNHSRSPRLSIDEAYGHLIF</sequence>
<proteinExistence type="predicted"/>
<feature type="region of interest" description="Disordered" evidence="1">
    <location>
        <begin position="1"/>
        <end position="30"/>
    </location>
</feature>
<gene>
    <name evidence="2" type="ORF">G2W53_030427</name>
</gene>
<name>A0A834T5T0_9FABA</name>
<evidence type="ECO:0000256" key="1">
    <source>
        <dbReference type="SAM" id="MobiDB-lite"/>
    </source>
</evidence>
<dbReference type="EMBL" id="JAAIUW010000009">
    <property type="protein sequence ID" value="KAF7816458.1"/>
    <property type="molecule type" value="Genomic_DNA"/>
</dbReference>
<reference evidence="2" key="1">
    <citation type="submission" date="2020-09" db="EMBL/GenBank/DDBJ databases">
        <title>Genome-Enabled Discovery of Anthraquinone Biosynthesis in Senna tora.</title>
        <authorList>
            <person name="Kang S.-H."/>
            <person name="Pandey R.P."/>
            <person name="Lee C.-M."/>
            <person name="Sim J.-S."/>
            <person name="Jeong J.-T."/>
            <person name="Choi B.-S."/>
            <person name="Jung M."/>
            <person name="Ginzburg D."/>
            <person name="Zhao K."/>
            <person name="Won S.Y."/>
            <person name="Oh T.-J."/>
            <person name="Yu Y."/>
            <person name="Kim N.-H."/>
            <person name="Lee O.R."/>
            <person name="Lee T.-H."/>
            <person name="Bashyal P."/>
            <person name="Kim T.-S."/>
            <person name="Lee W.-H."/>
            <person name="Kawkins C."/>
            <person name="Kim C.-K."/>
            <person name="Kim J.S."/>
            <person name="Ahn B.O."/>
            <person name="Rhee S.Y."/>
            <person name="Sohng J.K."/>
        </authorList>
    </citation>
    <scope>NUCLEOTIDE SEQUENCE</scope>
    <source>
        <tissue evidence="2">Leaf</tissue>
    </source>
</reference>
<dbReference type="AlphaFoldDB" id="A0A834T5T0"/>
<comment type="caution">
    <text evidence="2">The sequence shown here is derived from an EMBL/GenBank/DDBJ whole genome shotgun (WGS) entry which is preliminary data.</text>
</comment>
<evidence type="ECO:0000313" key="3">
    <source>
        <dbReference type="Proteomes" id="UP000634136"/>
    </source>
</evidence>